<dbReference type="Proteomes" id="UP000598775">
    <property type="component" value="Unassembled WGS sequence"/>
</dbReference>
<proteinExistence type="predicted"/>
<organism evidence="1 2">
    <name type="scientific">Subtercola lobariae</name>
    <dbReference type="NCBI Taxonomy" id="1588641"/>
    <lineage>
        <taxon>Bacteria</taxon>
        <taxon>Bacillati</taxon>
        <taxon>Actinomycetota</taxon>
        <taxon>Actinomycetes</taxon>
        <taxon>Micrococcales</taxon>
        <taxon>Microbacteriaceae</taxon>
        <taxon>Subtercola</taxon>
    </lineage>
</organism>
<dbReference type="Pfam" id="PF00106">
    <property type="entry name" value="adh_short"/>
    <property type="match status" value="1"/>
</dbReference>
<dbReference type="EMBL" id="BMGP01000002">
    <property type="protein sequence ID" value="GGF19473.1"/>
    <property type="molecule type" value="Genomic_DNA"/>
</dbReference>
<dbReference type="PANTHER" id="PTHR43431">
    <property type="entry name" value="OXIDOREDUCTASE, SHORT CHAIN DEHYDROGENASE/REDUCTASE FAMILY (AFU_ORTHOLOGUE AFUA_5G14000)"/>
    <property type="match status" value="1"/>
</dbReference>
<dbReference type="Gene3D" id="3.40.50.720">
    <property type="entry name" value="NAD(P)-binding Rossmann-like Domain"/>
    <property type="match status" value="1"/>
</dbReference>
<protein>
    <submittedName>
        <fullName evidence="1">Short-chain dehydrogenase</fullName>
    </submittedName>
</protein>
<dbReference type="InterPro" id="IPR002347">
    <property type="entry name" value="SDR_fam"/>
</dbReference>
<name>A0A917EX82_9MICO</name>
<evidence type="ECO:0000313" key="2">
    <source>
        <dbReference type="Proteomes" id="UP000598775"/>
    </source>
</evidence>
<keyword evidence="2" id="KW-1185">Reference proteome</keyword>
<evidence type="ECO:0000313" key="1">
    <source>
        <dbReference type="EMBL" id="GGF19473.1"/>
    </source>
</evidence>
<dbReference type="PANTHER" id="PTHR43431:SF1">
    <property type="entry name" value="OS08G0476300 PROTEIN"/>
    <property type="match status" value="1"/>
</dbReference>
<comment type="caution">
    <text evidence="1">The sequence shown here is derived from an EMBL/GenBank/DDBJ whole genome shotgun (WGS) entry which is preliminary data.</text>
</comment>
<dbReference type="RefSeq" id="WP_188675117.1">
    <property type="nucleotide sequence ID" value="NZ_BMGP01000002.1"/>
</dbReference>
<dbReference type="InterPro" id="IPR036291">
    <property type="entry name" value="NAD(P)-bd_dom_sf"/>
</dbReference>
<dbReference type="SUPFAM" id="SSF51735">
    <property type="entry name" value="NAD(P)-binding Rossmann-fold domains"/>
    <property type="match status" value="1"/>
</dbReference>
<gene>
    <name evidence="1" type="ORF">GCM10011399_11360</name>
</gene>
<accession>A0A917EX82</accession>
<sequence>MRVLVIVGYGPGISHATAERFGREGYSVALVARNSERLAEGVSRLTASGIKAQAFQADAADPDSLSVALAAIRTEMGAPSTLLWTAFRSGDVKDVLQTRPQDIERVFDIGVRGLLACVQDIVEDLKQSTGSAILVANGALGEASSEADSLAKYLNNDGVGLENAAKTKLVGILAERLREFEIYVGEITIAGSVAGTATASPTAIEPSVIAQTFWSMTEQRTTTRVRMAE</sequence>
<reference evidence="1 2" key="1">
    <citation type="journal article" date="2014" name="Int. J. Syst. Evol. Microbiol.">
        <title>Complete genome sequence of Corynebacterium casei LMG S-19264T (=DSM 44701T), isolated from a smear-ripened cheese.</title>
        <authorList>
            <consortium name="US DOE Joint Genome Institute (JGI-PGF)"/>
            <person name="Walter F."/>
            <person name="Albersmeier A."/>
            <person name="Kalinowski J."/>
            <person name="Ruckert C."/>
        </authorList>
    </citation>
    <scope>NUCLEOTIDE SEQUENCE [LARGE SCALE GENOMIC DNA]</scope>
    <source>
        <strain evidence="1 2">CGMCC 1.12976</strain>
    </source>
</reference>
<dbReference type="AlphaFoldDB" id="A0A917EX82"/>